<dbReference type="PROSITE" id="PS50214">
    <property type="entry name" value="DISINTEGRIN_2"/>
    <property type="match status" value="1"/>
</dbReference>
<dbReference type="InterPro" id="IPR036436">
    <property type="entry name" value="Disintegrin_dom_sf"/>
</dbReference>
<comment type="caution">
    <text evidence="1">Lacks conserved residue(s) required for the propagation of feature annotation.</text>
</comment>
<dbReference type="Gene3D" id="4.10.70.10">
    <property type="entry name" value="Disintegrin domain"/>
    <property type="match status" value="1"/>
</dbReference>
<organism evidence="3 4">
    <name type="scientific">Thelohanellus kitauei</name>
    <name type="common">Myxosporean</name>
    <dbReference type="NCBI Taxonomy" id="669202"/>
    <lineage>
        <taxon>Eukaryota</taxon>
        <taxon>Metazoa</taxon>
        <taxon>Cnidaria</taxon>
        <taxon>Myxozoa</taxon>
        <taxon>Myxosporea</taxon>
        <taxon>Bivalvulida</taxon>
        <taxon>Platysporina</taxon>
        <taxon>Myxobolidae</taxon>
        <taxon>Thelohanellus</taxon>
    </lineage>
</organism>
<dbReference type="SMART" id="SM00050">
    <property type="entry name" value="DISIN"/>
    <property type="match status" value="1"/>
</dbReference>
<dbReference type="EMBL" id="JWZT01001363">
    <property type="protein sequence ID" value="KII72165.1"/>
    <property type="molecule type" value="Genomic_DNA"/>
</dbReference>
<dbReference type="SUPFAM" id="SSF55486">
    <property type="entry name" value="Metalloproteases ('zincins'), catalytic domain"/>
    <property type="match status" value="1"/>
</dbReference>
<name>A0A0C2N783_THEKT</name>
<evidence type="ECO:0000313" key="3">
    <source>
        <dbReference type="EMBL" id="KII72165.1"/>
    </source>
</evidence>
<dbReference type="OrthoDB" id="5977737at2759"/>
<gene>
    <name evidence="3" type="ORF">RF11_10258</name>
</gene>
<proteinExistence type="predicted"/>
<dbReference type="InterPro" id="IPR024079">
    <property type="entry name" value="MetalloPept_cat_dom_sf"/>
</dbReference>
<dbReference type="AlphaFoldDB" id="A0A0C2N783"/>
<dbReference type="SUPFAM" id="SSF57552">
    <property type="entry name" value="Blood coagulation inhibitor (disintegrin)"/>
    <property type="match status" value="1"/>
</dbReference>
<feature type="domain" description="Disintegrin" evidence="2">
    <location>
        <begin position="224"/>
        <end position="294"/>
    </location>
</feature>
<dbReference type="GO" id="GO:0008237">
    <property type="term" value="F:metallopeptidase activity"/>
    <property type="evidence" value="ECO:0007669"/>
    <property type="project" value="InterPro"/>
</dbReference>
<dbReference type="Pfam" id="PF00200">
    <property type="entry name" value="Disintegrin"/>
    <property type="match status" value="1"/>
</dbReference>
<dbReference type="PANTHER" id="PTHR11905:SF159">
    <property type="entry name" value="ADAM METALLOPROTEASE"/>
    <property type="match status" value="1"/>
</dbReference>
<keyword evidence="4" id="KW-1185">Reference proteome</keyword>
<reference evidence="3 4" key="1">
    <citation type="journal article" date="2014" name="Genome Biol. Evol.">
        <title>The genome of the myxosporean Thelohanellus kitauei shows adaptations to nutrient acquisition within its fish host.</title>
        <authorList>
            <person name="Yang Y."/>
            <person name="Xiong J."/>
            <person name="Zhou Z."/>
            <person name="Huo F."/>
            <person name="Miao W."/>
            <person name="Ran C."/>
            <person name="Liu Y."/>
            <person name="Zhang J."/>
            <person name="Feng J."/>
            <person name="Wang M."/>
            <person name="Wang M."/>
            <person name="Wang L."/>
            <person name="Yao B."/>
        </authorList>
    </citation>
    <scope>NUCLEOTIDE SEQUENCE [LARGE SCALE GENOMIC DNA]</scope>
    <source>
        <strain evidence="3">Wuqing</strain>
    </source>
</reference>
<dbReference type="Gene3D" id="3.40.390.10">
    <property type="entry name" value="Collagenase (Catalytic Domain)"/>
    <property type="match status" value="1"/>
</dbReference>
<dbReference type="PANTHER" id="PTHR11905">
    <property type="entry name" value="ADAM A DISINTEGRIN AND METALLOPROTEASE DOMAIN"/>
    <property type="match status" value="1"/>
</dbReference>
<evidence type="ECO:0000256" key="1">
    <source>
        <dbReference type="PROSITE-ProRule" id="PRU00068"/>
    </source>
</evidence>
<accession>A0A0C2N783</accession>
<comment type="caution">
    <text evidence="3">The sequence shown here is derived from an EMBL/GenBank/DDBJ whole genome shotgun (WGS) entry which is preliminary data.</text>
</comment>
<evidence type="ECO:0000259" key="2">
    <source>
        <dbReference type="PROSITE" id="PS50214"/>
    </source>
</evidence>
<dbReference type="InterPro" id="IPR001762">
    <property type="entry name" value="Disintegrin_dom"/>
</dbReference>
<dbReference type="Proteomes" id="UP000031668">
    <property type="component" value="Unassembled WGS sequence"/>
</dbReference>
<protein>
    <recommendedName>
        <fullName evidence="2">Disintegrin domain-containing protein</fullName>
    </recommendedName>
</protein>
<evidence type="ECO:0000313" key="4">
    <source>
        <dbReference type="Proteomes" id="UP000031668"/>
    </source>
</evidence>
<sequence>MVIRDVFHHTAIVVKGIGPVSWRNWIFKGILGSVCRIGMGPGFWIPESVFVGNGELWKDPDYMVVSVQPLYIDASFDISNTLILSWHNLRFNIIDTVWWSSKDTINLNSTLSKAFDNYGRVIRVLIRNIDRYEKYMGKAFKNGMCTDDAYIVVQAGAKTFWDPIYGAQVIAREIGHLMGFDDSQTRPATVLGQAIVRREALPTSYDSCNIKRLIDSPLLCLLDGDQNITGRRTCCNPTTCKFADESVQCADGHCCDNCKFTRGQLCRLTDDECDIPDFCPGNSPYVLNDAKLVYI</sequence>